<dbReference type="Pfam" id="PF00067">
    <property type="entry name" value="p450"/>
    <property type="match status" value="1"/>
</dbReference>
<dbReference type="PRINTS" id="PR00385">
    <property type="entry name" value="P450"/>
</dbReference>
<evidence type="ECO:0000256" key="4">
    <source>
        <dbReference type="ARBA" id="ARBA00022617"/>
    </source>
</evidence>
<dbReference type="PRINTS" id="PR00463">
    <property type="entry name" value="EP450I"/>
</dbReference>
<comment type="similarity">
    <text evidence="3">Belongs to the cytochrome P450 family.</text>
</comment>
<evidence type="ECO:0000256" key="2">
    <source>
        <dbReference type="ARBA" id="ARBA00005179"/>
    </source>
</evidence>
<evidence type="ECO:0000256" key="9">
    <source>
        <dbReference type="PIRSR" id="PIRSR602401-1"/>
    </source>
</evidence>
<dbReference type="GO" id="GO:0016705">
    <property type="term" value="F:oxidoreductase activity, acting on paired donors, with incorporation or reduction of molecular oxygen"/>
    <property type="evidence" value="ECO:0007669"/>
    <property type="project" value="InterPro"/>
</dbReference>
<keyword evidence="5 9" id="KW-0479">Metal-binding</keyword>
<name>A0AA86JGZ2_TRAVE</name>
<evidence type="ECO:0000256" key="6">
    <source>
        <dbReference type="ARBA" id="ARBA00023002"/>
    </source>
</evidence>
<accession>A0AA86JGZ2</accession>
<evidence type="ECO:0000256" key="1">
    <source>
        <dbReference type="ARBA" id="ARBA00001971"/>
    </source>
</evidence>
<dbReference type="AlphaFoldDB" id="A0AA86JGZ2"/>
<gene>
    <name evidence="10" type="primary">CYP5150AY2</name>
</gene>
<evidence type="ECO:0000313" key="10">
    <source>
        <dbReference type="EMBL" id="BED42967.1"/>
    </source>
</evidence>
<dbReference type="CDD" id="cd11069">
    <property type="entry name" value="CYP_FUM15-like"/>
    <property type="match status" value="1"/>
</dbReference>
<comment type="pathway">
    <text evidence="2">Secondary metabolite biosynthesis.</text>
</comment>
<dbReference type="GO" id="GO:0020037">
    <property type="term" value="F:heme binding"/>
    <property type="evidence" value="ECO:0007669"/>
    <property type="project" value="InterPro"/>
</dbReference>
<keyword evidence="8 10" id="KW-0503">Monooxygenase</keyword>
<dbReference type="InterPro" id="IPR050121">
    <property type="entry name" value="Cytochrome_P450_monoxygenase"/>
</dbReference>
<evidence type="ECO:0000256" key="8">
    <source>
        <dbReference type="ARBA" id="ARBA00023033"/>
    </source>
</evidence>
<proteinExistence type="evidence at transcript level"/>
<comment type="cofactor">
    <cofactor evidence="1 9">
        <name>heme</name>
        <dbReference type="ChEBI" id="CHEBI:30413"/>
    </cofactor>
</comment>
<evidence type="ECO:0000256" key="5">
    <source>
        <dbReference type="ARBA" id="ARBA00022723"/>
    </source>
</evidence>
<dbReference type="GO" id="GO:0004497">
    <property type="term" value="F:monooxygenase activity"/>
    <property type="evidence" value="ECO:0007669"/>
    <property type="project" value="UniProtKB-KW"/>
</dbReference>
<dbReference type="SUPFAM" id="SSF48264">
    <property type="entry name" value="Cytochrome P450"/>
    <property type="match status" value="1"/>
</dbReference>
<evidence type="ECO:0000256" key="3">
    <source>
        <dbReference type="ARBA" id="ARBA00010617"/>
    </source>
</evidence>
<reference evidence="10" key="1">
    <citation type="submission" date="2023-03" db="EMBL/GenBank/DDBJ databases">
        <title>cytochrome P450 monooxygenase from Trametes versicolor.</title>
        <authorList>
            <person name="Ichinose H."/>
        </authorList>
    </citation>
    <scope>NUCLEOTIDE SEQUENCE</scope>
    <source>
        <strain evidence="10">NBRC 30340</strain>
    </source>
</reference>
<dbReference type="PANTHER" id="PTHR24305">
    <property type="entry name" value="CYTOCHROME P450"/>
    <property type="match status" value="1"/>
</dbReference>
<dbReference type="InterPro" id="IPR002401">
    <property type="entry name" value="Cyt_P450_E_grp-I"/>
</dbReference>
<organism evidence="10">
    <name type="scientific">Trametes versicolor</name>
    <name type="common">White-rot fungus</name>
    <name type="synonym">Coriolus versicolor</name>
    <dbReference type="NCBI Taxonomy" id="5325"/>
    <lineage>
        <taxon>Eukaryota</taxon>
        <taxon>Fungi</taxon>
        <taxon>Dikarya</taxon>
        <taxon>Basidiomycota</taxon>
        <taxon>Agaricomycotina</taxon>
        <taxon>Agaricomycetes</taxon>
        <taxon>Polyporales</taxon>
        <taxon>Polyporaceae</taxon>
        <taxon>Trametes</taxon>
    </lineage>
</organism>
<keyword evidence="6" id="KW-0560">Oxidoreductase</keyword>
<dbReference type="InterPro" id="IPR036396">
    <property type="entry name" value="Cyt_P450_sf"/>
</dbReference>
<protein>
    <submittedName>
        <fullName evidence="10">Cytochrome P450 monooxygenase</fullName>
    </submittedName>
</protein>
<dbReference type="PANTHER" id="PTHR24305:SF166">
    <property type="entry name" value="CYTOCHROME P450 12A4, MITOCHONDRIAL-RELATED"/>
    <property type="match status" value="1"/>
</dbReference>
<dbReference type="Gene3D" id="1.10.630.10">
    <property type="entry name" value="Cytochrome P450"/>
    <property type="match status" value="1"/>
</dbReference>
<evidence type="ECO:0000256" key="7">
    <source>
        <dbReference type="ARBA" id="ARBA00023004"/>
    </source>
</evidence>
<sequence>MSSITQLAGYAFVLYLGWRLLRATILKPASPLDNIPGPPCDNWMQGNIRKMFDPRAAWDFQRQVVEQYGRVAVLNSLFGSKILYTIDPRALHNIYVKEQDVYEESEILLTNFGLYLGPGLLATLGDQHRRQRKMLNPLFSAKHLREMTPIFTTIIQKLEHAISSRVDNGTQELDILNWMGRTALELIGQGGLGHSFDPLTEDVADEFADSVKAYFPVQTQLNMVLRQTMPYLVRIGPAALRRKIVEMAPKGGPSHHMMRISDALSERSHRIVNEKKRALQQGDEALKQQVGEGKDIMSVLLRENMKASAEDRLSDEEVVAQVSTLVLAAMDTTSNALARIFHLLSTHPEIQQKLRDEIIQARDDGTGKLRDLEYDEVMELPYLDAVCRETLRRYPPVGGLMRVVRKDSVMPLSSPIRGRDGTMIESIPVKKGMRIITDIRGSNTNVELWGPDAYEWKPERWMEPLPRALEEAHIPGVYSHLMTFIGGARACIGFKFSQLEMKVVLATLIPAFKYELSDKPIEWNAAGVAYPSVGESRKPEMPLRVTRLKV</sequence>
<keyword evidence="4 9" id="KW-0349">Heme</keyword>
<feature type="binding site" description="axial binding residue" evidence="9">
    <location>
        <position position="491"/>
    </location>
    <ligand>
        <name>heme</name>
        <dbReference type="ChEBI" id="CHEBI:30413"/>
    </ligand>
    <ligandPart>
        <name>Fe</name>
        <dbReference type="ChEBI" id="CHEBI:18248"/>
    </ligandPart>
</feature>
<dbReference type="EMBL" id="LC761722">
    <property type="protein sequence ID" value="BED42967.1"/>
    <property type="molecule type" value="mRNA"/>
</dbReference>
<dbReference type="GO" id="GO:0005506">
    <property type="term" value="F:iron ion binding"/>
    <property type="evidence" value="ECO:0007669"/>
    <property type="project" value="InterPro"/>
</dbReference>
<keyword evidence="7 9" id="KW-0408">Iron</keyword>
<dbReference type="InterPro" id="IPR001128">
    <property type="entry name" value="Cyt_P450"/>
</dbReference>